<keyword evidence="1" id="KW-0812">Transmembrane</keyword>
<keyword evidence="1" id="KW-0472">Membrane</keyword>
<keyword evidence="1" id="KW-1133">Transmembrane helix</keyword>
<evidence type="ECO:0000313" key="3">
    <source>
        <dbReference type="Proteomes" id="UP001597277"/>
    </source>
</evidence>
<feature type="transmembrane region" description="Helical" evidence="1">
    <location>
        <begin position="46"/>
        <end position="64"/>
    </location>
</feature>
<proteinExistence type="predicted"/>
<gene>
    <name evidence="2" type="ORF">ACFSE6_08730</name>
</gene>
<organism evidence="2 3">
    <name type="scientific">Georgenia deserti</name>
    <dbReference type="NCBI Taxonomy" id="2093781"/>
    <lineage>
        <taxon>Bacteria</taxon>
        <taxon>Bacillati</taxon>
        <taxon>Actinomycetota</taxon>
        <taxon>Actinomycetes</taxon>
        <taxon>Micrococcales</taxon>
        <taxon>Bogoriellaceae</taxon>
        <taxon>Georgenia</taxon>
    </lineage>
</organism>
<dbReference type="EMBL" id="JBHUEE010000004">
    <property type="protein sequence ID" value="MFD1717917.1"/>
    <property type="molecule type" value="Genomic_DNA"/>
</dbReference>
<evidence type="ECO:0000313" key="2">
    <source>
        <dbReference type="EMBL" id="MFD1717917.1"/>
    </source>
</evidence>
<protein>
    <recommendedName>
        <fullName evidence="4">DUF3784 domain-containing protein</fullName>
    </recommendedName>
</protein>
<comment type="caution">
    <text evidence="2">The sequence shown here is derived from an EMBL/GenBank/DDBJ whole genome shotgun (WGS) entry which is preliminary data.</text>
</comment>
<feature type="transmembrane region" description="Helical" evidence="1">
    <location>
        <begin position="70"/>
        <end position="89"/>
    </location>
</feature>
<name>A0ABW4L425_9MICO</name>
<accession>A0ABW4L425</accession>
<dbReference type="Proteomes" id="UP001597277">
    <property type="component" value="Unassembled WGS sequence"/>
</dbReference>
<sequence>MTVLGLLLFGGGVLLATLAQLRISNTHASRRLSWWRDPPAALGARILRALGAGAIIAGVPAVTAATGWPWWSVAVVAPAAFIPGFAVIARHNHRLHAATPPPTA</sequence>
<reference evidence="3" key="1">
    <citation type="journal article" date="2019" name="Int. J. Syst. Evol. Microbiol.">
        <title>The Global Catalogue of Microorganisms (GCM) 10K type strain sequencing project: providing services to taxonomists for standard genome sequencing and annotation.</title>
        <authorList>
            <consortium name="The Broad Institute Genomics Platform"/>
            <consortium name="The Broad Institute Genome Sequencing Center for Infectious Disease"/>
            <person name="Wu L."/>
            <person name="Ma J."/>
        </authorList>
    </citation>
    <scope>NUCLEOTIDE SEQUENCE [LARGE SCALE GENOMIC DNA]</scope>
    <source>
        <strain evidence="3">JCM 17130</strain>
    </source>
</reference>
<feature type="transmembrane region" description="Helical" evidence="1">
    <location>
        <begin position="6"/>
        <end position="25"/>
    </location>
</feature>
<evidence type="ECO:0000256" key="1">
    <source>
        <dbReference type="SAM" id="Phobius"/>
    </source>
</evidence>
<evidence type="ECO:0008006" key="4">
    <source>
        <dbReference type="Google" id="ProtNLM"/>
    </source>
</evidence>
<keyword evidence="3" id="KW-1185">Reference proteome</keyword>
<dbReference type="RefSeq" id="WP_388005171.1">
    <property type="nucleotide sequence ID" value="NZ_JBHUEE010000004.1"/>
</dbReference>